<comment type="caution">
    <text evidence="2">The sequence shown here is derived from an EMBL/GenBank/DDBJ whole genome shotgun (WGS) entry which is preliminary data.</text>
</comment>
<dbReference type="Proteomes" id="UP000822688">
    <property type="component" value="Chromosome 8"/>
</dbReference>
<keyword evidence="1" id="KW-0812">Transmembrane</keyword>
<evidence type="ECO:0000313" key="2">
    <source>
        <dbReference type="EMBL" id="KAG0563485.1"/>
    </source>
</evidence>
<dbReference type="PANTHER" id="PTHR36399:SF1">
    <property type="entry name" value="PHOTOSYNTHETIC NDH SUBUNIT OF SUBCOMPLEX B 5, CHLOROPLASTIC"/>
    <property type="match status" value="1"/>
</dbReference>
<organism evidence="2 3">
    <name type="scientific">Ceratodon purpureus</name>
    <name type="common">Fire moss</name>
    <name type="synonym">Dicranum purpureum</name>
    <dbReference type="NCBI Taxonomy" id="3225"/>
    <lineage>
        <taxon>Eukaryota</taxon>
        <taxon>Viridiplantae</taxon>
        <taxon>Streptophyta</taxon>
        <taxon>Embryophyta</taxon>
        <taxon>Bryophyta</taxon>
        <taxon>Bryophytina</taxon>
        <taxon>Bryopsida</taxon>
        <taxon>Dicranidae</taxon>
        <taxon>Pseudoditrichales</taxon>
        <taxon>Ditrichaceae</taxon>
        <taxon>Ceratodon</taxon>
    </lineage>
</organism>
<accession>A0A8T0GYG0</accession>
<sequence>MAAMACLSTASVVTSRITASASSSTTTSTHSRLTAQFATRRPRSVALRAGNSSGVEPDLEEDFRNIHQTLGEDNEDNFPYGKADGAHSWHEGDDGTWWEGIKEVFETSGGPVGAQGAISWLFIPGLIAGFLFNVNPDYLYLYTVLFIFAFIGMEMAKPSKPSHFEPDMYKLKK</sequence>
<evidence type="ECO:0000256" key="1">
    <source>
        <dbReference type="SAM" id="Phobius"/>
    </source>
</evidence>
<dbReference type="GO" id="GO:0009507">
    <property type="term" value="C:chloroplast"/>
    <property type="evidence" value="ECO:0007669"/>
    <property type="project" value="InterPro"/>
</dbReference>
<dbReference type="AlphaFoldDB" id="A0A8T0GYG0"/>
<proteinExistence type="predicted"/>
<dbReference type="EMBL" id="CM026429">
    <property type="protein sequence ID" value="KAG0563485.1"/>
    <property type="molecule type" value="Genomic_DNA"/>
</dbReference>
<dbReference type="PANTHER" id="PTHR36399">
    <property type="entry name" value="PHOTOSYNTHETIC NDH SUBUNIT OF SUBCOMPLEX B 5, CHLOROPLASTIC"/>
    <property type="match status" value="1"/>
</dbReference>
<reference evidence="2" key="1">
    <citation type="submission" date="2020-06" db="EMBL/GenBank/DDBJ databases">
        <title>WGS assembly of Ceratodon purpureus strain R40.</title>
        <authorList>
            <person name="Carey S.B."/>
            <person name="Jenkins J."/>
            <person name="Shu S."/>
            <person name="Lovell J.T."/>
            <person name="Sreedasyam A."/>
            <person name="Maumus F."/>
            <person name="Tiley G.P."/>
            <person name="Fernandez-Pozo N."/>
            <person name="Barry K."/>
            <person name="Chen C."/>
            <person name="Wang M."/>
            <person name="Lipzen A."/>
            <person name="Daum C."/>
            <person name="Saski C.A."/>
            <person name="Payton A.C."/>
            <person name="Mcbreen J.C."/>
            <person name="Conrad R.E."/>
            <person name="Kollar L.M."/>
            <person name="Olsson S."/>
            <person name="Huttunen S."/>
            <person name="Landis J.B."/>
            <person name="Wickett N.J."/>
            <person name="Johnson M.G."/>
            <person name="Rensing S.A."/>
            <person name="Grimwood J."/>
            <person name="Schmutz J."/>
            <person name="Mcdaniel S.F."/>
        </authorList>
    </citation>
    <scope>NUCLEOTIDE SEQUENCE</scope>
    <source>
        <strain evidence="2">R40</strain>
    </source>
</reference>
<feature type="transmembrane region" description="Helical" evidence="1">
    <location>
        <begin position="139"/>
        <end position="156"/>
    </location>
</feature>
<dbReference type="InterPro" id="IPR034569">
    <property type="entry name" value="PNSB5"/>
</dbReference>
<name>A0A8T0GYG0_CERPU</name>
<dbReference type="GO" id="GO:0006979">
    <property type="term" value="P:response to oxidative stress"/>
    <property type="evidence" value="ECO:0007669"/>
    <property type="project" value="InterPro"/>
</dbReference>
<keyword evidence="3" id="KW-1185">Reference proteome</keyword>
<feature type="transmembrane region" description="Helical" evidence="1">
    <location>
        <begin position="112"/>
        <end position="132"/>
    </location>
</feature>
<gene>
    <name evidence="2" type="ORF">KC19_8G034800</name>
</gene>
<evidence type="ECO:0000313" key="3">
    <source>
        <dbReference type="Proteomes" id="UP000822688"/>
    </source>
</evidence>
<keyword evidence="1" id="KW-0472">Membrane</keyword>
<keyword evidence="1" id="KW-1133">Transmembrane helix</keyword>
<protein>
    <submittedName>
        <fullName evidence="2">Uncharacterized protein</fullName>
    </submittedName>
</protein>